<sequence length="156" mass="17536">MNIFGFQISRRPTKQEAIDAFSSGGFAGTRLGSRSKPMLLSTVYRCVDLISDSVGVLPLVIYKLDKDGFKTEAKDHPLYWLLNLAPNEFMDRMTLNKILVISALNRGNGYAYIERDPQTNHPTQLLYFPPKTWRWAGFRTSPDSSTCDIASSASTH</sequence>
<organism evidence="1">
    <name type="scientific">uncultured bacterium fosmid pJB83B9</name>
    <dbReference type="NCBI Taxonomy" id="1478070"/>
    <lineage>
        <taxon>Bacteria</taxon>
        <taxon>environmental samples</taxon>
    </lineage>
</organism>
<evidence type="ECO:0008006" key="2">
    <source>
        <dbReference type="Google" id="ProtNLM"/>
    </source>
</evidence>
<reference evidence="1" key="1">
    <citation type="submission" date="2013-08" db="EMBL/GenBank/DDBJ databases">
        <title>Comparison of modified E. coli strains.</title>
        <authorList>
            <person name="Juergensen J."/>
            <person name="Bonge A."/>
            <person name="Streit W.R."/>
        </authorList>
    </citation>
    <scope>NUCLEOTIDE SEQUENCE</scope>
</reference>
<evidence type="ECO:0000313" key="1">
    <source>
        <dbReference type="EMBL" id="AIF26694.1"/>
    </source>
</evidence>
<dbReference type="AlphaFoldDB" id="A0A0H3U7W4"/>
<protein>
    <recommendedName>
        <fullName evidence="2">Phage portal protein</fullName>
    </recommendedName>
</protein>
<dbReference type="InterPro" id="IPR006944">
    <property type="entry name" value="Phage/GTA_portal"/>
</dbReference>
<accession>A0A0H3U7W4</accession>
<dbReference type="EMBL" id="KF540242">
    <property type="protein sequence ID" value="AIF26694.1"/>
    <property type="molecule type" value="Genomic_DNA"/>
</dbReference>
<proteinExistence type="predicted"/>
<name>A0A0H3U7W4_9BACT</name>
<dbReference type="Pfam" id="PF04860">
    <property type="entry name" value="Phage_portal"/>
    <property type="match status" value="1"/>
</dbReference>